<dbReference type="EMBL" id="DTAI01000127">
    <property type="protein sequence ID" value="HGN36771.1"/>
    <property type="molecule type" value="Genomic_DNA"/>
</dbReference>
<dbReference type="InterPro" id="IPR001375">
    <property type="entry name" value="Peptidase_S9_cat"/>
</dbReference>
<dbReference type="GO" id="GO:0008236">
    <property type="term" value="F:serine-type peptidase activity"/>
    <property type="evidence" value="ECO:0007669"/>
    <property type="project" value="InterPro"/>
</dbReference>
<dbReference type="Gene3D" id="3.40.50.1820">
    <property type="entry name" value="alpha/beta hydrolase"/>
    <property type="match status" value="1"/>
</dbReference>
<name>A0A7J3I840_9CREN</name>
<sequence>MVDIDDIRVWKWDAGMADLGAYTSFLESLVPDVAPYSYLSPRWSDVYVWKRVARIELENLLNLSFFNLYRGTPFNSTVKHVFDFHTTTMEWFSYDMPFGPRTEGFLIYPKNVKEKLPLIIALHDHGGFKFYGKEKVCRIENEPQILRLFKERYYDGRNLASELAQQGFAVLAIDVFLFGSRKIDIGTTGNKISNREEQNHIDLDRFIEEYNKIAVDLEAIAAKTFITLGLTLAGAIVFEDMRSLDFITAVQRDIIDTTRIGCIGLSGGGLRSILLSALDDRVKCTVVVGFMSTLKDMIGSHLKYHTWILNIPRLAQYFDLPDIVSLHGPNPLLVQYATKDAIFPLQGQLNAHRKLEDIYKKMGFEGNYIGMFYDTPHKFDVRMQEDALHWLSKCLQ</sequence>
<dbReference type="PANTHER" id="PTHR22946">
    <property type="entry name" value="DIENELACTONE HYDROLASE DOMAIN-CONTAINING PROTEIN-RELATED"/>
    <property type="match status" value="1"/>
</dbReference>
<gene>
    <name evidence="2" type="ORF">ENT87_04380</name>
</gene>
<reference evidence="2" key="1">
    <citation type="journal article" date="2020" name="mSystems">
        <title>Genome- and Community-Level Interaction Insights into Carbon Utilization and Element Cycling Functions of Hydrothermarchaeota in Hydrothermal Sediment.</title>
        <authorList>
            <person name="Zhou Z."/>
            <person name="Liu Y."/>
            <person name="Xu W."/>
            <person name="Pan J."/>
            <person name="Luo Z.H."/>
            <person name="Li M."/>
        </authorList>
    </citation>
    <scope>NUCLEOTIDE SEQUENCE [LARGE SCALE GENOMIC DNA]</scope>
    <source>
        <strain evidence="2">SpSt-618</strain>
    </source>
</reference>
<dbReference type="GO" id="GO:0006508">
    <property type="term" value="P:proteolysis"/>
    <property type="evidence" value="ECO:0007669"/>
    <property type="project" value="InterPro"/>
</dbReference>
<organism evidence="2">
    <name type="scientific">Ignisphaera aggregans</name>
    <dbReference type="NCBI Taxonomy" id="334771"/>
    <lineage>
        <taxon>Archaea</taxon>
        <taxon>Thermoproteota</taxon>
        <taxon>Thermoprotei</taxon>
        <taxon>Desulfurococcales</taxon>
        <taxon>Desulfurococcaceae</taxon>
        <taxon>Ignisphaera</taxon>
    </lineage>
</organism>
<evidence type="ECO:0000259" key="1">
    <source>
        <dbReference type="Pfam" id="PF00326"/>
    </source>
</evidence>
<dbReference type="SUPFAM" id="SSF53474">
    <property type="entry name" value="alpha/beta-Hydrolases"/>
    <property type="match status" value="1"/>
</dbReference>
<protein>
    <recommendedName>
        <fullName evidence="1">Peptidase S9 prolyl oligopeptidase catalytic domain-containing protein</fullName>
    </recommendedName>
</protein>
<accession>A0A7J3I840</accession>
<comment type="caution">
    <text evidence="2">The sequence shown here is derived from an EMBL/GenBank/DDBJ whole genome shotgun (WGS) entry which is preliminary data.</text>
</comment>
<dbReference type="AlphaFoldDB" id="A0A7J3I840"/>
<evidence type="ECO:0000313" key="2">
    <source>
        <dbReference type="EMBL" id="HGN36771.1"/>
    </source>
</evidence>
<dbReference type="InterPro" id="IPR050261">
    <property type="entry name" value="FrsA_esterase"/>
</dbReference>
<dbReference type="InterPro" id="IPR029058">
    <property type="entry name" value="AB_hydrolase_fold"/>
</dbReference>
<dbReference type="Pfam" id="PF00326">
    <property type="entry name" value="Peptidase_S9"/>
    <property type="match status" value="1"/>
</dbReference>
<proteinExistence type="predicted"/>
<feature type="domain" description="Peptidase S9 prolyl oligopeptidase catalytic" evidence="1">
    <location>
        <begin position="249"/>
        <end position="395"/>
    </location>
</feature>